<protein>
    <submittedName>
        <fullName evidence="2">Uncharacterized protein</fullName>
    </submittedName>
</protein>
<evidence type="ECO:0000313" key="2">
    <source>
        <dbReference type="EMBL" id="GAA1182843.1"/>
    </source>
</evidence>
<feature type="region of interest" description="Disordered" evidence="1">
    <location>
        <begin position="1"/>
        <end position="68"/>
    </location>
</feature>
<evidence type="ECO:0000313" key="3">
    <source>
        <dbReference type="Proteomes" id="UP001501371"/>
    </source>
</evidence>
<proteinExistence type="predicted"/>
<keyword evidence="3" id="KW-1185">Reference proteome</keyword>
<sequence>MGEPHDPPPYRDPPAARSGRPVNDDRSITHRPQGATFRTGPQFRTVRGARRSAVPDGPRFPTVRGSQWPRCPRAQDLSGCHAATPAVRWSHSGAVPAPMLGNLRYMSEHIGTWPPEVEPVTAPEPEDGPQITYAECRKCGTQIAGLDGRYSCGVCGWVNHHSEGHRPLPTAAEDPDMQNRLA</sequence>
<organism evidence="2 3">
    <name type="scientific">Streptomyces hebeiensis</name>
    <dbReference type="NCBI Taxonomy" id="229486"/>
    <lineage>
        <taxon>Bacteria</taxon>
        <taxon>Bacillati</taxon>
        <taxon>Actinomycetota</taxon>
        <taxon>Actinomycetes</taxon>
        <taxon>Kitasatosporales</taxon>
        <taxon>Streptomycetaceae</taxon>
        <taxon>Streptomyces</taxon>
    </lineage>
</organism>
<dbReference type="EMBL" id="BAAAKV010000042">
    <property type="protein sequence ID" value="GAA1182843.1"/>
    <property type="molecule type" value="Genomic_DNA"/>
</dbReference>
<dbReference type="Proteomes" id="UP001501371">
    <property type="component" value="Unassembled WGS sequence"/>
</dbReference>
<name>A0ABP4FMQ0_9ACTN</name>
<gene>
    <name evidence="2" type="ORF">GCM10009654_45200</name>
</gene>
<accession>A0ABP4FMQ0</accession>
<comment type="caution">
    <text evidence="2">The sequence shown here is derived from an EMBL/GenBank/DDBJ whole genome shotgun (WGS) entry which is preliminary data.</text>
</comment>
<reference evidence="3" key="1">
    <citation type="journal article" date="2019" name="Int. J. Syst. Evol. Microbiol.">
        <title>The Global Catalogue of Microorganisms (GCM) 10K type strain sequencing project: providing services to taxonomists for standard genome sequencing and annotation.</title>
        <authorList>
            <consortium name="The Broad Institute Genomics Platform"/>
            <consortium name="The Broad Institute Genome Sequencing Center for Infectious Disease"/>
            <person name="Wu L."/>
            <person name="Ma J."/>
        </authorList>
    </citation>
    <scope>NUCLEOTIDE SEQUENCE [LARGE SCALE GENOMIC DNA]</scope>
    <source>
        <strain evidence="3">JCM 12696</strain>
    </source>
</reference>
<evidence type="ECO:0000256" key="1">
    <source>
        <dbReference type="SAM" id="MobiDB-lite"/>
    </source>
</evidence>